<dbReference type="EMBL" id="QGDT01000002">
    <property type="protein sequence ID" value="PWJ59255.1"/>
    <property type="molecule type" value="Genomic_DNA"/>
</dbReference>
<dbReference type="InterPro" id="IPR008620">
    <property type="entry name" value="FixH"/>
</dbReference>
<dbReference type="Pfam" id="PF05751">
    <property type="entry name" value="FixH"/>
    <property type="match status" value="1"/>
</dbReference>
<keyword evidence="1" id="KW-1133">Transmembrane helix</keyword>
<evidence type="ECO:0000313" key="3">
    <source>
        <dbReference type="Proteomes" id="UP000245880"/>
    </source>
</evidence>
<name>A0A316ANB8_9BACT</name>
<dbReference type="RefSeq" id="WP_229203213.1">
    <property type="nucleotide sequence ID" value="NZ_QGDT01000002.1"/>
</dbReference>
<proteinExistence type="predicted"/>
<sequence>MKTIKINWGAGIAGLYLGFVAMIVLLVVMSTRQKIDLVTDQYYSQELKFQSKLDKIKAASALANPVSWEITPNDIAIHYPTDLDESRLSGTIHFYCPSDDTKDRRFDIKPSNHQQTIPIAMVPQGRYKIEIDWKHGKSAYWNEGALVIAKR</sequence>
<keyword evidence="1" id="KW-0812">Transmembrane</keyword>
<keyword evidence="1" id="KW-0472">Membrane</keyword>
<feature type="transmembrane region" description="Helical" evidence="1">
    <location>
        <begin position="6"/>
        <end position="28"/>
    </location>
</feature>
<protein>
    <submittedName>
        <fullName evidence="2">FixH protein</fullName>
    </submittedName>
</protein>
<comment type="caution">
    <text evidence="2">The sequence shown here is derived from an EMBL/GenBank/DDBJ whole genome shotgun (WGS) entry which is preliminary data.</text>
</comment>
<accession>A0A316ANB8</accession>
<reference evidence="2 3" key="1">
    <citation type="submission" date="2018-03" db="EMBL/GenBank/DDBJ databases">
        <title>Genomic Encyclopedia of Archaeal and Bacterial Type Strains, Phase II (KMG-II): from individual species to whole genera.</title>
        <authorList>
            <person name="Goeker M."/>
        </authorList>
    </citation>
    <scope>NUCLEOTIDE SEQUENCE [LARGE SCALE GENOMIC DNA]</scope>
    <source>
        <strain evidence="2 3">DSM 100346</strain>
    </source>
</reference>
<evidence type="ECO:0000313" key="2">
    <source>
        <dbReference type="EMBL" id="PWJ59255.1"/>
    </source>
</evidence>
<dbReference type="AlphaFoldDB" id="A0A316ANB8"/>
<keyword evidence="3" id="KW-1185">Reference proteome</keyword>
<dbReference type="Proteomes" id="UP000245880">
    <property type="component" value="Unassembled WGS sequence"/>
</dbReference>
<organism evidence="2 3">
    <name type="scientific">Dyadobacter jejuensis</name>
    <dbReference type="NCBI Taxonomy" id="1082580"/>
    <lineage>
        <taxon>Bacteria</taxon>
        <taxon>Pseudomonadati</taxon>
        <taxon>Bacteroidota</taxon>
        <taxon>Cytophagia</taxon>
        <taxon>Cytophagales</taxon>
        <taxon>Spirosomataceae</taxon>
        <taxon>Dyadobacter</taxon>
    </lineage>
</organism>
<evidence type="ECO:0000256" key="1">
    <source>
        <dbReference type="SAM" id="Phobius"/>
    </source>
</evidence>
<gene>
    <name evidence="2" type="ORF">CLV98_10287</name>
</gene>